<dbReference type="SUPFAM" id="SSF52540">
    <property type="entry name" value="P-loop containing nucleoside triphosphate hydrolases"/>
    <property type="match status" value="1"/>
</dbReference>
<dbReference type="SMART" id="SM00174">
    <property type="entry name" value="RHO"/>
    <property type="match status" value="1"/>
</dbReference>
<organism evidence="4 5">
    <name type="scientific">Octopus sinensis</name>
    <name type="common">East Asian common octopus</name>
    <dbReference type="NCBI Taxonomy" id="2607531"/>
    <lineage>
        <taxon>Eukaryota</taxon>
        <taxon>Metazoa</taxon>
        <taxon>Spiralia</taxon>
        <taxon>Lophotrochozoa</taxon>
        <taxon>Mollusca</taxon>
        <taxon>Cephalopoda</taxon>
        <taxon>Coleoidea</taxon>
        <taxon>Octopodiformes</taxon>
        <taxon>Octopoda</taxon>
        <taxon>Incirrata</taxon>
        <taxon>Octopodidae</taxon>
        <taxon>Octopus</taxon>
    </lineage>
</organism>
<dbReference type="Proteomes" id="UP000515154">
    <property type="component" value="Linkage group LG29"/>
</dbReference>
<dbReference type="InterPro" id="IPR001806">
    <property type="entry name" value="Small_GTPase"/>
</dbReference>
<reference evidence="5" key="1">
    <citation type="submission" date="2025-08" db="UniProtKB">
        <authorList>
            <consortium name="RefSeq"/>
        </authorList>
    </citation>
    <scope>IDENTIFICATION</scope>
</reference>
<name>A0A6P7TLR5_9MOLL</name>
<evidence type="ECO:0000256" key="1">
    <source>
        <dbReference type="ARBA" id="ARBA00022741"/>
    </source>
</evidence>
<dbReference type="RefSeq" id="XP_029652859.2">
    <property type="nucleotide sequence ID" value="XM_029796999.2"/>
</dbReference>
<accession>A0A6P7TLR5</accession>
<keyword evidence="1" id="KW-0547">Nucleotide-binding</keyword>
<evidence type="ECO:0000313" key="4">
    <source>
        <dbReference type="Proteomes" id="UP000515154"/>
    </source>
</evidence>
<keyword evidence="2" id="KW-0342">GTP-binding</keyword>
<dbReference type="InterPro" id="IPR003578">
    <property type="entry name" value="Small_GTPase_Rho"/>
</dbReference>
<gene>
    <name evidence="5" type="primary">LOC115226027</name>
</gene>
<protein>
    <submittedName>
        <fullName evidence="5">Myb-like protein A</fullName>
    </submittedName>
</protein>
<evidence type="ECO:0000313" key="5">
    <source>
        <dbReference type="RefSeq" id="XP_029652859.2"/>
    </source>
</evidence>
<sequence length="187" mass="21930">MTELKEYRPNTPFMLVGTHLDLREKLQNETPRTSNNNKHNNNNNNNNTKNRQHHNHLHQHRHDDDEEEDCNNKNNIDDASEVPQFPHPSAHHFHHRNSHHGYHSHYLRSARRRFSWMDGSGPSSTAFVSKRKASKWSKRHGAAGYVECSSVTGEGVDDVFQVALDRVLAPKKESYFRKSLRKFFWKV</sequence>
<evidence type="ECO:0000256" key="2">
    <source>
        <dbReference type="ARBA" id="ARBA00023134"/>
    </source>
</evidence>
<dbReference type="GO" id="GO:0005525">
    <property type="term" value="F:GTP binding"/>
    <property type="evidence" value="ECO:0007669"/>
    <property type="project" value="UniProtKB-KW"/>
</dbReference>
<dbReference type="AlphaFoldDB" id="A0A6P7TLR5"/>
<keyword evidence="4" id="KW-1185">Reference proteome</keyword>
<dbReference type="Gene3D" id="3.40.50.300">
    <property type="entry name" value="P-loop containing nucleotide triphosphate hydrolases"/>
    <property type="match status" value="1"/>
</dbReference>
<dbReference type="PANTHER" id="PTHR24072">
    <property type="entry name" value="RHO FAMILY GTPASE"/>
    <property type="match status" value="1"/>
</dbReference>
<dbReference type="GO" id="GO:0007264">
    <property type="term" value="P:small GTPase-mediated signal transduction"/>
    <property type="evidence" value="ECO:0007669"/>
    <property type="project" value="InterPro"/>
</dbReference>
<feature type="region of interest" description="Disordered" evidence="3">
    <location>
        <begin position="29"/>
        <end position="76"/>
    </location>
</feature>
<dbReference type="InterPro" id="IPR027417">
    <property type="entry name" value="P-loop_NTPase"/>
</dbReference>
<proteinExistence type="predicted"/>
<dbReference type="KEGG" id="osn:115226027"/>
<dbReference type="GO" id="GO:0003924">
    <property type="term" value="F:GTPase activity"/>
    <property type="evidence" value="ECO:0007669"/>
    <property type="project" value="InterPro"/>
</dbReference>
<evidence type="ECO:0000256" key="3">
    <source>
        <dbReference type="SAM" id="MobiDB-lite"/>
    </source>
</evidence>
<feature type="compositionally biased region" description="Low complexity" evidence="3">
    <location>
        <begin position="35"/>
        <end position="49"/>
    </location>
</feature>
<feature type="compositionally biased region" description="Basic residues" evidence="3">
    <location>
        <begin position="50"/>
        <end position="60"/>
    </location>
</feature>